<evidence type="ECO:0000256" key="1">
    <source>
        <dbReference type="SAM" id="Phobius"/>
    </source>
</evidence>
<proteinExistence type="predicted"/>
<keyword evidence="1" id="KW-0472">Membrane</keyword>
<keyword evidence="1" id="KW-0812">Transmembrane</keyword>
<reference evidence="2 3" key="1">
    <citation type="journal article" date="2013" name="PLoS ONE">
        <title>Predicting the Proteins of Angomonas deanei, Strigomonas culicis and Their Respective Endosymbionts Reveals New Aspects of the Trypanosomatidae Family.</title>
        <authorList>
            <person name="Motta M.C."/>
            <person name="Martins A.C."/>
            <person name="de Souza S.S."/>
            <person name="Catta-Preta C.M."/>
            <person name="Silva R."/>
            <person name="Klein C.C."/>
            <person name="de Almeida L.G."/>
            <person name="de Lima Cunha O."/>
            <person name="Ciapina L.P."/>
            <person name="Brocchi M."/>
            <person name="Colabardini A.C."/>
            <person name="de Araujo Lima B."/>
            <person name="Machado C.R."/>
            <person name="de Almeida Soares C.M."/>
            <person name="Probst C.M."/>
            <person name="de Menezes C.B."/>
            <person name="Thompson C.E."/>
            <person name="Bartholomeu D.C."/>
            <person name="Gradia D.F."/>
            <person name="Pavoni D.P."/>
            <person name="Grisard E.C."/>
            <person name="Fantinatti-Garboggini F."/>
            <person name="Marchini F.K."/>
            <person name="Rodrigues-Luiz G.F."/>
            <person name="Wagner G."/>
            <person name="Goldman G.H."/>
            <person name="Fietto J.L."/>
            <person name="Elias M.C."/>
            <person name="Goldman M.H."/>
            <person name="Sagot M.F."/>
            <person name="Pereira M."/>
            <person name="Stoco P.H."/>
            <person name="de Mendonca-Neto R.P."/>
            <person name="Teixeira S.M."/>
            <person name="Maciel T.E."/>
            <person name="de Oliveira Mendes T.A."/>
            <person name="Urmenyi T.P."/>
            <person name="de Souza W."/>
            <person name="Schenkman S."/>
            <person name="de Vasconcelos A.T."/>
        </authorList>
    </citation>
    <scope>NUCLEOTIDE SEQUENCE [LARGE SCALE GENOMIC DNA]</scope>
</reference>
<protein>
    <submittedName>
        <fullName evidence="2">Uncharacterized protein</fullName>
    </submittedName>
</protein>
<accession>S9THR9</accession>
<evidence type="ECO:0000313" key="2">
    <source>
        <dbReference type="EMBL" id="EPY16449.1"/>
    </source>
</evidence>
<feature type="transmembrane region" description="Helical" evidence="1">
    <location>
        <begin position="117"/>
        <end position="137"/>
    </location>
</feature>
<comment type="caution">
    <text evidence="2">The sequence shown here is derived from an EMBL/GenBank/DDBJ whole genome shotgun (WGS) entry which is preliminary data.</text>
</comment>
<keyword evidence="1" id="KW-1133">Transmembrane helix</keyword>
<evidence type="ECO:0000313" key="3">
    <source>
        <dbReference type="Proteomes" id="UP000015354"/>
    </source>
</evidence>
<name>S9THR9_9TRYP</name>
<dbReference type="EMBL" id="ATMH01011157">
    <property type="protein sequence ID" value="EPY16449.1"/>
    <property type="molecule type" value="Genomic_DNA"/>
</dbReference>
<organism evidence="2 3">
    <name type="scientific">Strigomonas culicis</name>
    <dbReference type="NCBI Taxonomy" id="28005"/>
    <lineage>
        <taxon>Eukaryota</taxon>
        <taxon>Discoba</taxon>
        <taxon>Euglenozoa</taxon>
        <taxon>Kinetoplastea</taxon>
        <taxon>Metakinetoplastina</taxon>
        <taxon>Trypanosomatida</taxon>
        <taxon>Trypanosomatidae</taxon>
        <taxon>Strigomonadinae</taxon>
        <taxon>Strigomonas</taxon>
    </lineage>
</organism>
<dbReference type="AlphaFoldDB" id="S9THR9"/>
<gene>
    <name evidence="2" type="ORF">STCU_11253</name>
</gene>
<keyword evidence="3" id="KW-1185">Reference proteome</keyword>
<sequence length="150" mass="15813">MSVFSLSSSLGPLFGSLWRTVGGGASASVWCNCFSFGGGDLTGVASSPSSSVVSSPSLSLAWWAASRPPSARSLTWTSVGFAGSPPHVDGLRGAEVVVGGDVVIHVLFLLRHGGTPLIVFFLYYYVYYYSGCFVLYVPDCKDVQFLLAVV</sequence>
<dbReference type="Proteomes" id="UP000015354">
    <property type="component" value="Unassembled WGS sequence"/>
</dbReference>